<dbReference type="InterPro" id="IPR004358">
    <property type="entry name" value="Sig_transdc_His_kin-like_C"/>
</dbReference>
<feature type="domain" description="Response regulatory" evidence="13">
    <location>
        <begin position="1114"/>
        <end position="1232"/>
    </location>
</feature>
<dbReference type="Gene3D" id="3.30.565.10">
    <property type="entry name" value="Histidine kinase-like ATPase, C-terminal domain"/>
    <property type="match status" value="1"/>
</dbReference>
<dbReference type="PROSITE" id="PS50110">
    <property type="entry name" value="RESPONSE_REGULATORY"/>
    <property type="match status" value="2"/>
</dbReference>
<feature type="domain" description="Response regulatory" evidence="13">
    <location>
        <begin position="966"/>
        <end position="1087"/>
    </location>
</feature>
<dbReference type="SUPFAM" id="SSF47384">
    <property type="entry name" value="Homodimeric domain of signal transducing histidine kinase"/>
    <property type="match status" value="1"/>
</dbReference>
<evidence type="ECO:0000256" key="6">
    <source>
        <dbReference type="ARBA" id="ARBA00022777"/>
    </source>
</evidence>
<dbReference type="InterPro" id="IPR011110">
    <property type="entry name" value="Reg_prop"/>
</dbReference>
<feature type="modified residue" description="4-aspartylphosphate" evidence="11">
    <location>
        <position position="1163"/>
    </location>
</feature>
<proteinExistence type="predicted"/>
<dbReference type="CDD" id="cd00082">
    <property type="entry name" value="HisKA"/>
    <property type="match status" value="1"/>
</dbReference>
<dbReference type="InterPro" id="IPR003594">
    <property type="entry name" value="HATPase_dom"/>
</dbReference>
<dbReference type="KEGG" id="pfer:IRI77_13590"/>
<keyword evidence="4" id="KW-0808">Transferase</keyword>
<evidence type="ECO:0000259" key="12">
    <source>
        <dbReference type="PROSITE" id="PS50109"/>
    </source>
</evidence>
<dbReference type="Gene3D" id="2.60.40.10">
    <property type="entry name" value="Immunoglobulins"/>
    <property type="match status" value="1"/>
</dbReference>
<reference evidence="14 15" key="1">
    <citation type="submission" date="2020-10" db="EMBL/GenBank/DDBJ databases">
        <title>Complete genome sequence of Paludibaculum fermentans P105T, a facultatively anaerobic acidobacterium capable of dissimilatory Fe(III) reduction.</title>
        <authorList>
            <person name="Dedysh S.N."/>
            <person name="Beletsky A.V."/>
            <person name="Kulichevskaya I.S."/>
            <person name="Mardanov A.V."/>
            <person name="Ravin N.V."/>
        </authorList>
    </citation>
    <scope>NUCLEOTIDE SEQUENCE [LARGE SCALE GENOMIC DNA]</scope>
    <source>
        <strain evidence="14 15">P105</strain>
    </source>
</reference>
<dbReference type="Pfam" id="PF00072">
    <property type="entry name" value="Response_reg"/>
    <property type="match status" value="2"/>
</dbReference>
<keyword evidence="7" id="KW-0067">ATP-binding</keyword>
<dbReference type="InterPro" id="IPR003661">
    <property type="entry name" value="HisK_dim/P_dom"/>
</dbReference>
<dbReference type="SUPFAM" id="SSF63829">
    <property type="entry name" value="Calcium-dependent phosphotriesterase"/>
    <property type="match status" value="2"/>
</dbReference>
<dbReference type="InterPro" id="IPR036890">
    <property type="entry name" value="HATPase_C_sf"/>
</dbReference>
<evidence type="ECO:0000256" key="11">
    <source>
        <dbReference type="PROSITE-ProRule" id="PRU00169"/>
    </source>
</evidence>
<dbReference type="FunFam" id="1.10.287.130:FF:000002">
    <property type="entry name" value="Two-component osmosensing histidine kinase"/>
    <property type="match status" value="1"/>
</dbReference>
<evidence type="ECO:0000256" key="10">
    <source>
        <dbReference type="ARBA" id="ARBA00068150"/>
    </source>
</evidence>
<dbReference type="PROSITE" id="PS50109">
    <property type="entry name" value="HIS_KIN"/>
    <property type="match status" value="1"/>
</dbReference>
<evidence type="ECO:0000313" key="15">
    <source>
        <dbReference type="Proteomes" id="UP000593892"/>
    </source>
</evidence>
<dbReference type="PRINTS" id="PR00344">
    <property type="entry name" value="BCTRLSENSOR"/>
</dbReference>
<organism evidence="14 15">
    <name type="scientific">Paludibaculum fermentans</name>
    <dbReference type="NCBI Taxonomy" id="1473598"/>
    <lineage>
        <taxon>Bacteria</taxon>
        <taxon>Pseudomonadati</taxon>
        <taxon>Acidobacteriota</taxon>
        <taxon>Terriglobia</taxon>
        <taxon>Bryobacterales</taxon>
        <taxon>Bryobacteraceae</taxon>
        <taxon>Paludibaculum</taxon>
    </lineage>
</organism>
<protein>
    <recommendedName>
        <fullName evidence="10">Sensory/regulatory protein RpfC</fullName>
        <ecNumber evidence="2">2.7.13.3</ecNumber>
    </recommendedName>
</protein>
<keyword evidence="15" id="KW-1185">Reference proteome</keyword>
<keyword evidence="8" id="KW-0902">Two-component regulatory system</keyword>
<evidence type="ECO:0000256" key="4">
    <source>
        <dbReference type="ARBA" id="ARBA00022679"/>
    </source>
</evidence>
<dbReference type="GO" id="GO:0005524">
    <property type="term" value="F:ATP binding"/>
    <property type="evidence" value="ECO:0007669"/>
    <property type="project" value="UniProtKB-KW"/>
</dbReference>
<dbReference type="Gene3D" id="3.40.50.2300">
    <property type="match status" value="2"/>
</dbReference>
<keyword evidence="5" id="KW-0547">Nucleotide-binding</keyword>
<evidence type="ECO:0000259" key="13">
    <source>
        <dbReference type="PROSITE" id="PS50110"/>
    </source>
</evidence>
<dbReference type="InterPro" id="IPR005467">
    <property type="entry name" value="His_kinase_dom"/>
</dbReference>
<evidence type="ECO:0000256" key="5">
    <source>
        <dbReference type="ARBA" id="ARBA00022741"/>
    </source>
</evidence>
<dbReference type="Proteomes" id="UP000593892">
    <property type="component" value="Chromosome"/>
</dbReference>
<dbReference type="InterPro" id="IPR013783">
    <property type="entry name" value="Ig-like_fold"/>
</dbReference>
<dbReference type="PANTHER" id="PTHR45339">
    <property type="entry name" value="HYBRID SIGNAL TRANSDUCTION HISTIDINE KINASE J"/>
    <property type="match status" value="1"/>
</dbReference>
<keyword evidence="6" id="KW-0418">Kinase</keyword>
<dbReference type="SMART" id="SM00388">
    <property type="entry name" value="HisKA"/>
    <property type="match status" value="1"/>
</dbReference>
<evidence type="ECO:0000256" key="2">
    <source>
        <dbReference type="ARBA" id="ARBA00012438"/>
    </source>
</evidence>
<dbReference type="Gene3D" id="2.130.10.10">
    <property type="entry name" value="YVTN repeat-like/Quinoprotein amine dehydrogenase"/>
    <property type="match status" value="2"/>
</dbReference>
<evidence type="ECO:0000256" key="3">
    <source>
        <dbReference type="ARBA" id="ARBA00022553"/>
    </source>
</evidence>
<evidence type="ECO:0000256" key="7">
    <source>
        <dbReference type="ARBA" id="ARBA00022840"/>
    </source>
</evidence>
<evidence type="ECO:0000256" key="1">
    <source>
        <dbReference type="ARBA" id="ARBA00000085"/>
    </source>
</evidence>
<evidence type="ECO:0000256" key="8">
    <source>
        <dbReference type="ARBA" id="ARBA00023012"/>
    </source>
</evidence>
<dbReference type="Pfam" id="PF02518">
    <property type="entry name" value="HATPase_c"/>
    <property type="match status" value="1"/>
</dbReference>
<dbReference type="PANTHER" id="PTHR45339:SF1">
    <property type="entry name" value="HYBRID SIGNAL TRANSDUCTION HISTIDINE KINASE J"/>
    <property type="match status" value="1"/>
</dbReference>
<dbReference type="GO" id="GO:0000155">
    <property type="term" value="F:phosphorelay sensor kinase activity"/>
    <property type="evidence" value="ECO:0007669"/>
    <property type="project" value="InterPro"/>
</dbReference>
<dbReference type="InterPro" id="IPR011006">
    <property type="entry name" value="CheY-like_superfamily"/>
</dbReference>
<comment type="subunit">
    <text evidence="9">At low DSF concentrations, interacts with RpfF.</text>
</comment>
<dbReference type="InterPro" id="IPR001789">
    <property type="entry name" value="Sig_transdc_resp-reg_receiver"/>
</dbReference>
<dbReference type="FunFam" id="3.30.565.10:FF:000010">
    <property type="entry name" value="Sensor histidine kinase RcsC"/>
    <property type="match status" value="1"/>
</dbReference>
<dbReference type="CDD" id="cd17546">
    <property type="entry name" value="REC_hyHK_CKI1_RcsC-like"/>
    <property type="match status" value="2"/>
</dbReference>
<sequence length="1247" mass="136002">MNESYAHSITLDPAGRLWVVHGAVSNLSILNGYSTEHLPTPGRGSVLAVAASGEAWALNSGGLFHLEGGKWVRQVVPGFDEEKLSGPGRIAVDEHGGVLLAGADRLYLYDSANRRTTTLWRSESGLGRLNTVISDASATWLVLDNGIACRPRGSVQWNEFLSAKAGLTALIKPWADGSGVLMVGGREQVSNRAVLVEFDHGRWTEVYRGGRAPVWGWRSGGALWRKEGNWLYTQTGESWTRVEKHGAMGGLIYDAVPDGRSTFWVATSQGVARHFEPMWRTPQGAESDQIVSGIVEDHRNRLWFLHESMLLLNDHNQWSRYELPEEMQPKTLHTGSVAAMGELFYFLCENGKLASFNPASSHFGWVSHPGGRMVRTASTRYDGQLLVITKDPAKNTEYVELFDGERFSTLQQLPEGVLDEDVRSMAQSADGVLWICGGLELSGWKQGRRVSTVHPEGPAGVGGFHLAEVAPGRLLLGGRAVVSEWDGRKWTVLHGGLERARHVMRAHDGTIWIAAANGIHRLKDGILITNDTDEGLPTGVSYSLFEDSRNRIWAGTAQGVSLFNPEADKGPPVTFIPKGINRAEVSPQGDAALSFAAIDRWKKTDVSRMIFSYRLDDGAWSEFSANPIMSLRRLPGGTHRITARAADRNANIDRAGATFEFQVLLPWYRQPVFHAIAFAALMVIAALTLAVTRSFHALRRAKLAAESASRSKSEFLANMSHEIRTPMNGIIGMTELALRTNLNPEQSEYLSTVKESADALMTILNDILDFSKIEAGKFELTFGDFSLRDSVGDCLRLLAIRAHEKGIELAMDIRPDVPDTLLGDAGRLRQVLMNLVGNAVKFTEVGAVLVRVRVERMEADGPVLDFQVADTGIGVPPDKRVRIFAPFEQADGSTVRRFGGSGLGLAISSKLVHLMGGVIWVESPWVAQERVEGGPGSVFHFQAKFGIGRPLVLPAEIDIPGFAGLRVLIVDDHRINRGILSETCTAWKMKTRLAQDGASALALIDEGLAAGEPDDLVILDFNMPTMDGFELARRIRKRDGLQATRMLMLTSAGEPGDIEQCRKAGIDAYLLKPVKQAELAAAIGSLFHKTPTQGAAAVEAEQDAGQQPGLRKLRVLLAEDNAVNQRLAMRMIEKSGHATVLAGNGREAVEMFAQDRFDLVLMDVQMPEVDGLEATASIRKLEQERGSHTPIYAMTAYAMRGDEEICLNAGMDGYLSKPIQIQQLIGLLKAVSGTAGGDDPKPGDGTP</sequence>
<keyword evidence="3 11" id="KW-0597">Phosphoprotein</keyword>
<dbReference type="EC" id="2.7.13.3" evidence="2"/>
<dbReference type="Pfam" id="PF00512">
    <property type="entry name" value="HisKA"/>
    <property type="match status" value="1"/>
</dbReference>
<dbReference type="SUPFAM" id="SSF55874">
    <property type="entry name" value="ATPase domain of HSP90 chaperone/DNA topoisomerase II/histidine kinase"/>
    <property type="match status" value="1"/>
</dbReference>
<dbReference type="AlphaFoldDB" id="A0A7S7NW67"/>
<evidence type="ECO:0000313" key="14">
    <source>
        <dbReference type="EMBL" id="QOY90933.1"/>
    </source>
</evidence>
<dbReference type="CDD" id="cd16922">
    <property type="entry name" value="HATPase_EvgS-ArcB-TorS-like"/>
    <property type="match status" value="1"/>
</dbReference>
<gene>
    <name evidence="14" type="ORF">IRI77_13590</name>
</gene>
<feature type="domain" description="Histidine kinase" evidence="12">
    <location>
        <begin position="718"/>
        <end position="923"/>
    </location>
</feature>
<feature type="modified residue" description="4-aspartylphosphate" evidence="11">
    <location>
        <position position="1020"/>
    </location>
</feature>
<accession>A0A7S7NW67</accession>
<dbReference type="SMART" id="SM00448">
    <property type="entry name" value="REC"/>
    <property type="match status" value="2"/>
</dbReference>
<comment type="catalytic activity">
    <reaction evidence="1">
        <text>ATP + protein L-histidine = ADP + protein N-phospho-L-histidine.</text>
        <dbReference type="EC" id="2.7.13.3"/>
    </reaction>
</comment>
<dbReference type="SUPFAM" id="SSF52172">
    <property type="entry name" value="CheY-like"/>
    <property type="match status" value="2"/>
</dbReference>
<dbReference type="InterPro" id="IPR036097">
    <property type="entry name" value="HisK_dim/P_sf"/>
</dbReference>
<dbReference type="EMBL" id="CP063849">
    <property type="protein sequence ID" value="QOY90933.1"/>
    <property type="molecule type" value="Genomic_DNA"/>
</dbReference>
<dbReference type="RefSeq" id="WP_194452590.1">
    <property type="nucleotide sequence ID" value="NZ_CP063849.1"/>
</dbReference>
<name>A0A7S7NW67_PALFE</name>
<dbReference type="Gene3D" id="1.10.287.130">
    <property type="match status" value="1"/>
</dbReference>
<dbReference type="InterPro" id="IPR015943">
    <property type="entry name" value="WD40/YVTN_repeat-like_dom_sf"/>
</dbReference>
<dbReference type="Pfam" id="PF07494">
    <property type="entry name" value="Reg_prop"/>
    <property type="match status" value="1"/>
</dbReference>
<evidence type="ECO:0000256" key="9">
    <source>
        <dbReference type="ARBA" id="ARBA00064003"/>
    </source>
</evidence>
<dbReference type="SMART" id="SM00387">
    <property type="entry name" value="HATPase_c"/>
    <property type="match status" value="1"/>
</dbReference>